<dbReference type="Proteomes" id="UP000076532">
    <property type="component" value="Unassembled WGS sequence"/>
</dbReference>
<dbReference type="GO" id="GO:0005694">
    <property type="term" value="C:chromosome"/>
    <property type="evidence" value="ECO:0007669"/>
    <property type="project" value="TreeGrafter"/>
</dbReference>
<evidence type="ECO:0000256" key="8">
    <source>
        <dbReference type="ARBA" id="ARBA00034808"/>
    </source>
</evidence>
<dbReference type="SUPFAM" id="SSF52540">
    <property type="entry name" value="P-loop containing nucleoside triphosphate hydrolases"/>
    <property type="match status" value="1"/>
</dbReference>
<feature type="compositionally biased region" description="Polar residues" evidence="9">
    <location>
        <begin position="32"/>
        <end position="41"/>
    </location>
</feature>
<dbReference type="OrthoDB" id="10261556at2759"/>
<dbReference type="InterPro" id="IPR027417">
    <property type="entry name" value="P-loop_NTPase"/>
</dbReference>
<dbReference type="InterPro" id="IPR011545">
    <property type="entry name" value="DEAD/DEAH_box_helicase_dom"/>
</dbReference>
<dbReference type="AlphaFoldDB" id="A0A165YQN1"/>
<dbReference type="GO" id="GO:0000724">
    <property type="term" value="P:double-strand break repair via homologous recombination"/>
    <property type="evidence" value="ECO:0007669"/>
    <property type="project" value="TreeGrafter"/>
</dbReference>
<evidence type="ECO:0000313" key="13">
    <source>
        <dbReference type="Proteomes" id="UP000076532"/>
    </source>
</evidence>
<dbReference type="SMART" id="SM00487">
    <property type="entry name" value="DEXDc"/>
    <property type="match status" value="1"/>
</dbReference>
<keyword evidence="5" id="KW-0413">Isomerase</keyword>
<dbReference type="GO" id="GO:0005524">
    <property type="term" value="F:ATP binding"/>
    <property type="evidence" value="ECO:0007669"/>
    <property type="project" value="UniProtKB-KW"/>
</dbReference>
<organism evidence="12 13">
    <name type="scientific">Athelia psychrophila</name>
    <dbReference type="NCBI Taxonomy" id="1759441"/>
    <lineage>
        <taxon>Eukaryota</taxon>
        <taxon>Fungi</taxon>
        <taxon>Dikarya</taxon>
        <taxon>Basidiomycota</taxon>
        <taxon>Agaricomycotina</taxon>
        <taxon>Agaricomycetes</taxon>
        <taxon>Agaricomycetidae</taxon>
        <taxon>Atheliales</taxon>
        <taxon>Atheliaceae</taxon>
        <taxon>Athelia</taxon>
    </lineage>
</organism>
<reference evidence="12 13" key="1">
    <citation type="journal article" date="2016" name="Mol. Biol. Evol.">
        <title>Comparative Genomics of Early-Diverging Mushroom-Forming Fungi Provides Insights into the Origins of Lignocellulose Decay Capabilities.</title>
        <authorList>
            <person name="Nagy L.G."/>
            <person name="Riley R."/>
            <person name="Tritt A."/>
            <person name="Adam C."/>
            <person name="Daum C."/>
            <person name="Floudas D."/>
            <person name="Sun H."/>
            <person name="Yadav J.S."/>
            <person name="Pangilinan J."/>
            <person name="Larsson K.H."/>
            <person name="Matsuura K."/>
            <person name="Barry K."/>
            <person name="Labutti K."/>
            <person name="Kuo R."/>
            <person name="Ohm R.A."/>
            <person name="Bhattacharya S.S."/>
            <person name="Shirouzu T."/>
            <person name="Yoshinaga Y."/>
            <person name="Martin F.M."/>
            <person name="Grigoriev I.V."/>
            <person name="Hibbett D.S."/>
        </authorList>
    </citation>
    <scope>NUCLEOTIDE SEQUENCE [LARGE SCALE GENOMIC DNA]</scope>
    <source>
        <strain evidence="12 13">CBS 109695</strain>
    </source>
</reference>
<keyword evidence="2" id="KW-0547">Nucleotide-binding</keyword>
<evidence type="ECO:0000259" key="11">
    <source>
        <dbReference type="PROSITE" id="PS51194"/>
    </source>
</evidence>
<evidence type="ECO:0000256" key="1">
    <source>
        <dbReference type="ARBA" id="ARBA00005446"/>
    </source>
</evidence>
<dbReference type="Gene3D" id="3.40.50.300">
    <property type="entry name" value="P-loop containing nucleotide triphosphate hydrolases"/>
    <property type="match status" value="2"/>
</dbReference>
<feature type="region of interest" description="Disordered" evidence="9">
    <location>
        <begin position="32"/>
        <end position="54"/>
    </location>
</feature>
<dbReference type="Pfam" id="PF00271">
    <property type="entry name" value="Helicase_C"/>
    <property type="match status" value="1"/>
</dbReference>
<keyword evidence="4" id="KW-0238">DNA-binding</keyword>
<dbReference type="InterPro" id="IPR014001">
    <property type="entry name" value="Helicase_ATP-bd"/>
</dbReference>
<dbReference type="GO" id="GO:0009378">
    <property type="term" value="F:four-way junction helicase activity"/>
    <property type="evidence" value="ECO:0007669"/>
    <property type="project" value="TreeGrafter"/>
</dbReference>
<dbReference type="Pfam" id="PF00270">
    <property type="entry name" value="DEAD"/>
    <property type="match status" value="1"/>
</dbReference>
<dbReference type="EC" id="5.6.2.4" evidence="8"/>
<keyword evidence="6" id="KW-0539">Nucleus</keyword>
<dbReference type="SMART" id="SM00490">
    <property type="entry name" value="HELICc"/>
    <property type="match status" value="1"/>
</dbReference>
<dbReference type="EMBL" id="KV417692">
    <property type="protein sequence ID" value="KZP09813.1"/>
    <property type="molecule type" value="Genomic_DNA"/>
</dbReference>
<evidence type="ECO:0000313" key="12">
    <source>
        <dbReference type="EMBL" id="KZP09813.1"/>
    </source>
</evidence>
<dbReference type="GO" id="GO:0005737">
    <property type="term" value="C:cytoplasm"/>
    <property type="evidence" value="ECO:0007669"/>
    <property type="project" value="TreeGrafter"/>
</dbReference>
<evidence type="ECO:0000256" key="3">
    <source>
        <dbReference type="ARBA" id="ARBA00022840"/>
    </source>
</evidence>
<dbReference type="PANTHER" id="PTHR13710">
    <property type="entry name" value="DNA HELICASE RECQ FAMILY MEMBER"/>
    <property type="match status" value="1"/>
</dbReference>
<evidence type="ECO:0000256" key="2">
    <source>
        <dbReference type="ARBA" id="ARBA00022741"/>
    </source>
</evidence>
<dbReference type="GO" id="GO:0043138">
    <property type="term" value="F:3'-5' DNA helicase activity"/>
    <property type="evidence" value="ECO:0007669"/>
    <property type="project" value="UniProtKB-EC"/>
</dbReference>
<dbReference type="GO" id="GO:0005634">
    <property type="term" value="C:nucleus"/>
    <property type="evidence" value="ECO:0007669"/>
    <property type="project" value="TreeGrafter"/>
</dbReference>
<dbReference type="InterPro" id="IPR001650">
    <property type="entry name" value="Helicase_C-like"/>
</dbReference>
<keyword evidence="12" id="KW-0378">Hydrolase</keyword>
<keyword evidence="3" id="KW-0067">ATP-binding</keyword>
<dbReference type="GO" id="GO:0003677">
    <property type="term" value="F:DNA binding"/>
    <property type="evidence" value="ECO:0007669"/>
    <property type="project" value="UniProtKB-KW"/>
</dbReference>
<evidence type="ECO:0000259" key="10">
    <source>
        <dbReference type="PROSITE" id="PS51192"/>
    </source>
</evidence>
<comment type="similarity">
    <text evidence="1">Belongs to the helicase family. RecQ subfamily.</text>
</comment>
<feature type="domain" description="Helicase ATP-binding" evidence="10">
    <location>
        <begin position="142"/>
        <end position="284"/>
    </location>
</feature>
<dbReference type="GO" id="GO:0016787">
    <property type="term" value="F:hydrolase activity"/>
    <property type="evidence" value="ECO:0007669"/>
    <property type="project" value="UniProtKB-KW"/>
</dbReference>
<accession>A0A165YQN1</accession>
<dbReference type="STRING" id="436010.A0A165YQN1"/>
<sequence>MPENILRTPSTPWPPIRNGDRVRAIGALQNSTNFPLDNTQRVPPIPSTPRTSSAYQQSPLLSAAAIKIYRNGFESTPKIPLYEPYTMARGAHRNAQLFAEPETAKLEPMPELLVGEWNALASKCGLLPEGAVLHEFQMQTANLVLGRSQDLILIAPTGRGKSVVFSLALLAQGRGILVVCTPYTSLGLQGANNNSHGEGVTSMFIYSENKRRADIELLLKCDKVVIYACVEMLESPTLAPLWHSETYSRISAFYIDEAHSIHESSHHRTGYSRMLKPDYTLINLGNHRPELAHVVIPMCYNASTFKDLTIFLPFGSQMSTLKSTLGYCDDIELITKMFWWFHGRLTSMGLPTELLDIMHAGLSQDHQAVCTNDFTAGKTMILLATDKVGAGMNFGSVDRVFQFKASGLTMSKWDQRRGRGGRIAGATSVGYLFAEASMLSAEGLSVENPGGEDPGIIDLIQSAELDEAECADAIFDRWLENPPREEVFQHFRRCCSNCDRTLIIGRDLEAEGQDPRGAKTMEVV</sequence>
<gene>
    <name evidence="12" type="ORF">FIBSPDRAFT_900232</name>
</gene>
<dbReference type="PROSITE" id="PS51192">
    <property type="entry name" value="HELICASE_ATP_BIND_1"/>
    <property type="match status" value="1"/>
</dbReference>
<name>A0A165YQN1_9AGAM</name>
<comment type="catalytic activity">
    <reaction evidence="7">
        <text>Couples ATP hydrolysis with the unwinding of duplex DNA by translocating in the 3'-5' direction.</text>
        <dbReference type="EC" id="5.6.2.4"/>
    </reaction>
</comment>
<evidence type="ECO:0000256" key="5">
    <source>
        <dbReference type="ARBA" id="ARBA00023235"/>
    </source>
</evidence>
<dbReference type="PANTHER" id="PTHR13710:SF153">
    <property type="entry name" value="RECQ-LIKE DNA HELICASE BLM"/>
    <property type="match status" value="1"/>
</dbReference>
<dbReference type="PROSITE" id="PS51194">
    <property type="entry name" value="HELICASE_CTER"/>
    <property type="match status" value="1"/>
</dbReference>
<evidence type="ECO:0000256" key="9">
    <source>
        <dbReference type="SAM" id="MobiDB-lite"/>
    </source>
</evidence>
<proteinExistence type="inferred from homology"/>
<evidence type="ECO:0000256" key="4">
    <source>
        <dbReference type="ARBA" id="ARBA00023125"/>
    </source>
</evidence>
<protein>
    <recommendedName>
        <fullName evidence="8">DNA 3'-5' helicase</fullName>
        <ecNumber evidence="8">5.6.2.4</ecNumber>
    </recommendedName>
</protein>
<feature type="domain" description="Helicase C-terminal" evidence="11">
    <location>
        <begin position="304"/>
        <end position="483"/>
    </location>
</feature>
<evidence type="ECO:0000256" key="6">
    <source>
        <dbReference type="ARBA" id="ARBA00023242"/>
    </source>
</evidence>
<keyword evidence="13" id="KW-1185">Reference proteome</keyword>
<evidence type="ECO:0000256" key="7">
    <source>
        <dbReference type="ARBA" id="ARBA00034617"/>
    </source>
</evidence>